<dbReference type="InterPro" id="IPR001173">
    <property type="entry name" value="Glyco_trans_2-like"/>
</dbReference>
<proteinExistence type="predicted"/>
<dbReference type="InterPro" id="IPR029044">
    <property type="entry name" value="Nucleotide-diphossugar_trans"/>
</dbReference>
<accession>A0A7V2ZIB3</accession>
<dbReference type="AlphaFoldDB" id="A0A7V2ZIB3"/>
<evidence type="ECO:0000259" key="1">
    <source>
        <dbReference type="Pfam" id="PF00535"/>
    </source>
</evidence>
<dbReference type="EMBL" id="DSUJ01000008">
    <property type="protein sequence ID" value="HFI90490.1"/>
    <property type="molecule type" value="Genomic_DNA"/>
</dbReference>
<dbReference type="Pfam" id="PF00535">
    <property type="entry name" value="Glycos_transf_2"/>
    <property type="match status" value="1"/>
</dbReference>
<keyword evidence="2" id="KW-0808">Transferase</keyword>
<sequence length="305" mass="35013">MEQFSLDKKRLISICIPTFKRQLLLSDLLLSLSKIKIPDDYSVEYIIIDNDENGSAREVADEFKYRINFKVKYIIQPVKNISIARNTALENAEGELIAFIDDDETADENWLNNLFICLNKFNADGVFGLVVPRFENGTDEKYKKREYYFSEMDESGTDARFMFSGSVLIKSEVIKEYKIYFDPEFGLTGGEDADFFNRLKSKGAKFVNCREAVSYEYISKDRTKLKFFLNRFIRGGQTYTRNLIKSGGRVKAIIVSVKSVLKLLVGTILLLPSVFSTHFRIISLMYIGNGIGELRGLTGWHKNLH</sequence>
<gene>
    <name evidence="2" type="ORF">ENS31_03040</name>
</gene>
<protein>
    <submittedName>
        <fullName evidence="2">Glycosyltransferase</fullName>
    </submittedName>
</protein>
<comment type="caution">
    <text evidence="2">The sequence shown here is derived from an EMBL/GenBank/DDBJ whole genome shotgun (WGS) entry which is preliminary data.</text>
</comment>
<name>A0A7V2ZIB3_9BACT</name>
<dbReference type="Gene3D" id="3.90.550.10">
    <property type="entry name" value="Spore Coat Polysaccharide Biosynthesis Protein SpsA, Chain A"/>
    <property type="match status" value="1"/>
</dbReference>
<organism evidence="2">
    <name type="scientific">Ignavibacterium album</name>
    <dbReference type="NCBI Taxonomy" id="591197"/>
    <lineage>
        <taxon>Bacteria</taxon>
        <taxon>Pseudomonadati</taxon>
        <taxon>Ignavibacteriota</taxon>
        <taxon>Ignavibacteria</taxon>
        <taxon>Ignavibacteriales</taxon>
        <taxon>Ignavibacteriaceae</taxon>
        <taxon>Ignavibacterium</taxon>
    </lineage>
</organism>
<dbReference type="SUPFAM" id="SSF53448">
    <property type="entry name" value="Nucleotide-diphospho-sugar transferases"/>
    <property type="match status" value="1"/>
</dbReference>
<reference evidence="2" key="1">
    <citation type="journal article" date="2020" name="mSystems">
        <title>Genome- and Community-Level Interaction Insights into Carbon Utilization and Element Cycling Functions of Hydrothermarchaeota in Hydrothermal Sediment.</title>
        <authorList>
            <person name="Zhou Z."/>
            <person name="Liu Y."/>
            <person name="Xu W."/>
            <person name="Pan J."/>
            <person name="Luo Z.H."/>
            <person name="Li M."/>
        </authorList>
    </citation>
    <scope>NUCLEOTIDE SEQUENCE [LARGE SCALE GENOMIC DNA]</scope>
    <source>
        <strain evidence="2">SpSt-479</strain>
    </source>
</reference>
<dbReference type="GO" id="GO:0016758">
    <property type="term" value="F:hexosyltransferase activity"/>
    <property type="evidence" value="ECO:0007669"/>
    <property type="project" value="UniProtKB-ARBA"/>
</dbReference>
<feature type="domain" description="Glycosyltransferase 2-like" evidence="1">
    <location>
        <begin position="13"/>
        <end position="177"/>
    </location>
</feature>
<evidence type="ECO:0000313" key="2">
    <source>
        <dbReference type="EMBL" id="HFI90490.1"/>
    </source>
</evidence>
<dbReference type="PANTHER" id="PTHR22916">
    <property type="entry name" value="GLYCOSYLTRANSFERASE"/>
    <property type="match status" value="1"/>
</dbReference>